<organism evidence="1 2">
    <name type="scientific">Caldisalinibacter kiritimatiensis</name>
    <dbReference type="NCBI Taxonomy" id="1304284"/>
    <lineage>
        <taxon>Bacteria</taxon>
        <taxon>Bacillati</taxon>
        <taxon>Bacillota</taxon>
        <taxon>Tissierellia</taxon>
        <taxon>Tissierellales</taxon>
        <taxon>Thermohalobacteraceae</taxon>
        <taxon>Caldisalinibacter</taxon>
    </lineage>
</organism>
<evidence type="ECO:0000313" key="2">
    <source>
        <dbReference type="Proteomes" id="UP000013378"/>
    </source>
</evidence>
<protein>
    <submittedName>
        <fullName evidence="1">Uncharacterized protein</fullName>
    </submittedName>
</protein>
<dbReference type="EMBL" id="ARZA01000235">
    <property type="protein sequence ID" value="EOC99869.1"/>
    <property type="molecule type" value="Genomic_DNA"/>
</dbReference>
<evidence type="ECO:0000313" key="1">
    <source>
        <dbReference type="EMBL" id="EOC99869.1"/>
    </source>
</evidence>
<accession>R1CC39</accession>
<reference evidence="1 2" key="1">
    <citation type="journal article" date="2015" name="Geomicrobiol. J.">
        <title>Caldisalinibacter kiritimatiensis gen. nov., sp. nov., a moderately thermohalophilic thiosulfate-reducing bacterium from a hypersaline microbial mat.</title>
        <authorList>
            <person name="Ben Hania W."/>
            <person name="Joseph M."/>
            <person name="Fiebig A."/>
            <person name="Bunk B."/>
            <person name="Klenk H.-P."/>
            <person name="Fardeau M.-L."/>
            <person name="Spring S."/>
        </authorList>
    </citation>
    <scope>NUCLEOTIDE SEQUENCE [LARGE SCALE GENOMIC DNA]</scope>
    <source>
        <strain evidence="1 2">L21-TH-D2</strain>
    </source>
</reference>
<dbReference type="AlphaFoldDB" id="R1CC39"/>
<dbReference type="RefSeq" id="WP_006315636.1">
    <property type="nucleotide sequence ID" value="NZ_ARZA01000235.1"/>
</dbReference>
<comment type="caution">
    <text evidence="1">The sequence shown here is derived from an EMBL/GenBank/DDBJ whole genome shotgun (WGS) entry which is preliminary data.</text>
</comment>
<name>R1CC39_9FIRM</name>
<gene>
    <name evidence="1" type="ORF">L21TH_2093</name>
</gene>
<proteinExistence type="predicted"/>
<keyword evidence="2" id="KW-1185">Reference proteome</keyword>
<dbReference type="Proteomes" id="UP000013378">
    <property type="component" value="Unassembled WGS sequence"/>
</dbReference>
<sequence length="51" mass="5961">MTIEEKYSKIKELQKKIDIEHEKGNYCDNNVIDMIVECANLIAELENSWAC</sequence>